<evidence type="ECO:0000256" key="1">
    <source>
        <dbReference type="ARBA" id="ARBA00010928"/>
    </source>
</evidence>
<dbReference type="Pfam" id="PF22725">
    <property type="entry name" value="GFO_IDH_MocA_C3"/>
    <property type="match status" value="1"/>
</dbReference>
<accession>Q0RFM4</accession>
<dbReference type="EMBL" id="CT573213">
    <property type="protein sequence ID" value="CAJ63718.1"/>
    <property type="molecule type" value="Genomic_DNA"/>
</dbReference>
<dbReference type="InterPro" id="IPR036291">
    <property type="entry name" value="NAD(P)-bd_dom_sf"/>
</dbReference>
<evidence type="ECO:0000313" key="6">
    <source>
        <dbReference type="Proteomes" id="UP000000657"/>
    </source>
</evidence>
<dbReference type="eggNOG" id="COG0673">
    <property type="taxonomic scope" value="Bacteria"/>
</dbReference>
<dbReference type="KEGG" id="fal:FRAAL5078"/>
<evidence type="ECO:0000256" key="2">
    <source>
        <dbReference type="ARBA" id="ARBA00023002"/>
    </source>
</evidence>
<organism evidence="5 6">
    <name type="scientific">Frankia alni (strain DSM 45986 / CECT 9034 / ACN14a)</name>
    <dbReference type="NCBI Taxonomy" id="326424"/>
    <lineage>
        <taxon>Bacteria</taxon>
        <taxon>Bacillati</taxon>
        <taxon>Actinomycetota</taxon>
        <taxon>Actinomycetes</taxon>
        <taxon>Frankiales</taxon>
        <taxon>Frankiaceae</taxon>
        <taxon>Frankia</taxon>
    </lineage>
</organism>
<evidence type="ECO:0000313" key="5">
    <source>
        <dbReference type="EMBL" id="CAJ63718.1"/>
    </source>
</evidence>
<evidence type="ECO:0000259" key="3">
    <source>
        <dbReference type="Pfam" id="PF01408"/>
    </source>
</evidence>
<protein>
    <submittedName>
        <fullName evidence="5">Oxidoreductase</fullName>
    </submittedName>
</protein>
<dbReference type="SUPFAM" id="SSF55347">
    <property type="entry name" value="Glyceraldehyde-3-phosphate dehydrogenase-like, C-terminal domain"/>
    <property type="match status" value="1"/>
</dbReference>
<dbReference type="Gene3D" id="3.40.50.720">
    <property type="entry name" value="NAD(P)-binding Rossmann-like Domain"/>
    <property type="match status" value="1"/>
</dbReference>
<keyword evidence="2" id="KW-0560">Oxidoreductase</keyword>
<dbReference type="Pfam" id="PF01408">
    <property type="entry name" value="GFO_IDH_MocA"/>
    <property type="match status" value="1"/>
</dbReference>
<dbReference type="SUPFAM" id="SSF51735">
    <property type="entry name" value="NAD(P)-binding Rossmann-fold domains"/>
    <property type="match status" value="1"/>
</dbReference>
<comment type="similarity">
    <text evidence="1">Belongs to the Gfo/Idh/MocA family.</text>
</comment>
<evidence type="ECO:0000259" key="4">
    <source>
        <dbReference type="Pfam" id="PF22725"/>
    </source>
</evidence>
<dbReference type="STRING" id="326424.FRAAL5078"/>
<dbReference type="InterPro" id="IPR000683">
    <property type="entry name" value="Gfo/Idh/MocA-like_OxRdtase_N"/>
</dbReference>
<name>Q0RFM4_FRAAA</name>
<dbReference type="GO" id="GO:0000166">
    <property type="term" value="F:nucleotide binding"/>
    <property type="evidence" value="ECO:0007669"/>
    <property type="project" value="InterPro"/>
</dbReference>
<dbReference type="AlphaFoldDB" id="Q0RFM4"/>
<dbReference type="InterPro" id="IPR055170">
    <property type="entry name" value="GFO_IDH_MocA-like_dom"/>
</dbReference>
<dbReference type="HOGENOM" id="CLU_525568_0_0_11"/>
<dbReference type="PANTHER" id="PTHR43708">
    <property type="entry name" value="CONSERVED EXPRESSED OXIDOREDUCTASE (EUROFUNG)"/>
    <property type="match status" value="1"/>
</dbReference>
<reference evidence="5 6" key="1">
    <citation type="journal article" date="2007" name="Genome Res.">
        <title>Genome characteristics of facultatively symbiotic Frankia sp. strains reflect host range and host plant biogeography.</title>
        <authorList>
            <person name="Normand P."/>
            <person name="Lapierre P."/>
            <person name="Tisa L.S."/>
            <person name="Gogarten J.P."/>
            <person name="Alloisio N."/>
            <person name="Bagnarol E."/>
            <person name="Bassi C.A."/>
            <person name="Berry A.M."/>
            <person name="Bickhart D.M."/>
            <person name="Choisne N."/>
            <person name="Couloux A."/>
            <person name="Cournoyer B."/>
            <person name="Cruveiller S."/>
            <person name="Daubin V."/>
            <person name="Demange N."/>
            <person name="Francino M.P."/>
            <person name="Goltsman E."/>
            <person name="Huang Y."/>
            <person name="Kopp O.R."/>
            <person name="Labarre L."/>
            <person name="Lapidus A."/>
            <person name="Lavire C."/>
            <person name="Marechal J."/>
            <person name="Martinez M."/>
            <person name="Mastronunzio J.E."/>
            <person name="Mullin B.C."/>
            <person name="Niemann J."/>
            <person name="Pujic P."/>
            <person name="Rawnsley T."/>
            <person name="Rouy Z."/>
            <person name="Schenowitz C."/>
            <person name="Sellstedt A."/>
            <person name="Tavares F."/>
            <person name="Tomkins J.P."/>
            <person name="Vallenet D."/>
            <person name="Valverde C."/>
            <person name="Wall L.G."/>
            <person name="Wang Y."/>
            <person name="Medigue C."/>
            <person name="Benson D.R."/>
        </authorList>
    </citation>
    <scope>NUCLEOTIDE SEQUENCE [LARGE SCALE GENOMIC DNA]</scope>
    <source>
        <strain evidence="6">DSM 45986 / CECT 9034 / ACN14a</strain>
    </source>
</reference>
<dbReference type="Proteomes" id="UP000000657">
    <property type="component" value="Chromosome"/>
</dbReference>
<dbReference type="InterPro" id="IPR051317">
    <property type="entry name" value="Gfo/Idh/MocA_oxidoreduct"/>
</dbReference>
<proteinExistence type="inferred from homology"/>
<sequence>MYGGSAPSFSTRMTARVGKTTRVPGVPRIHLVSNLPGVNALGDHLRAAGLGPTSARSADALLVLIDRPLDHVEQELLDRARQSVPVLLAGPTVRALPADSPLVEASGLIPGRATPPYELRLQAGPQGGAIMARSGDFRPRESWVIPEKVADDVERLLLIRHEMGDHPVCTWRPATGLGMFTLGTGAGVLGDAAYHRLVGRWLRHCLGVHDGPPVGVGLLGTPDTTTAHQAGLDATEGLELTALCDGGPGRAPAHAAGRLPRRVEDPDDLVNDPELGVVVVATPTHTHLEWAGRALEAGKHVVVQAPLCLATPDADQLAELAAERSLLLAVYPEGRADAGYRALHAAVGRGAIGEPLRLDVHRGGLRRPVGTWRDDERISGGQLYDRGAAGVEQVLALVDEPVEWVIASELKRVWYHVSNADHSRLLLRFANGAQAQVTVSDLAVAARPSLEVLGSEGTLILDDALAAANLEPLDDGPAVTGRHAGRRAAPAGDASGPASLLLATHDGVRTRYPLPTSGPGRDGTGAFYRDLADSLVSGWPLVGYGVEAARQVVAVLEAAARSVAAGGAQVVPL</sequence>
<keyword evidence="6" id="KW-1185">Reference proteome</keyword>
<gene>
    <name evidence="5" type="ordered locus">FRAAL5078</name>
</gene>
<feature type="domain" description="GFO/IDH/MocA-like oxidoreductase" evidence="4">
    <location>
        <begin position="340"/>
        <end position="459"/>
    </location>
</feature>
<dbReference type="PANTHER" id="PTHR43708:SF5">
    <property type="entry name" value="CONSERVED EXPRESSED OXIDOREDUCTASE (EUROFUNG)-RELATED"/>
    <property type="match status" value="1"/>
</dbReference>
<feature type="domain" description="Gfo/Idh/MocA-like oxidoreductase N-terminal" evidence="3">
    <location>
        <begin position="216"/>
        <end position="330"/>
    </location>
</feature>
<dbReference type="GO" id="GO:0016491">
    <property type="term" value="F:oxidoreductase activity"/>
    <property type="evidence" value="ECO:0007669"/>
    <property type="project" value="UniProtKB-KW"/>
</dbReference>
<dbReference type="Gene3D" id="3.30.360.10">
    <property type="entry name" value="Dihydrodipicolinate Reductase, domain 2"/>
    <property type="match status" value="1"/>
</dbReference>